<protein>
    <submittedName>
        <fullName evidence="1">DUF2889 domain-containing protein</fullName>
    </submittedName>
</protein>
<dbReference type="Pfam" id="PF11136">
    <property type="entry name" value="DUF2889"/>
    <property type="match status" value="1"/>
</dbReference>
<dbReference type="InterPro" id="IPR021312">
    <property type="entry name" value="DUF2889"/>
</dbReference>
<dbReference type="Proteomes" id="UP000295096">
    <property type="component" value="Unassembled WGS sequence"/>
</dbReference>
<proteinExistence type="predicted"/>
<organism evidence="1 2">
    <name type="scientific">Dankookia rubra</name>
    <dbReference type="NCBI Taxonomy" id="1442381"/>
    <lineage>
        <taxon>Bacteria</taxon>
        <taxon>Pseudomonadati</taxon>
        <taxon>Pseudomonadota</taxon>
        <taxon>Alphaproteobacteria</taxon>
        <taxon>Acetobacterales</taxon>
        <taxon>Roseomonadaceae</taxon>
        <taxon>Dankookia</taxon>
    </lineage>
</organism>
<dbReference type="RefSeq" id="WP_133289843.1">
    <property type="nucleotide sequence ID" value="NZ_SMSJ01000022.1"/>
</dbReference>
<reference evidence="1 2" key="1">
    <citation type="journal article" date="2016" name="J. Microbiol.">
        <title>Dankookia rubra gen. nov., sp. nov., an alphaproteobacterium isolated from sediment of a shallow stream.</title>
        <authorList>
            <person name="Kim W.H."/>
            <person name="Kim D.H."/>
            <person name="Kang K."/>
            <person name="Ahn T.Y."/>
        </authorList>
    </citation>
    <scope>NUCLEOTIDE SEQUENCE [LARGE SCALE GENOMIC DNA]</scope>
    <source>
        <strain evidence="1 2">JCM30602</strain>
    </source>
</reference>
<comment type="caution">
    <text evidence="1">The sequence shown here is derived from an EMBL/GenBank/DDBJ whole genome shotgun (WGS) entry which is preliminary data.</text>
</comment>
<keyword evidence="2" id="KW-1185">Reference proteome</keyword>
<sequence length="199" mass="21933">MPLSPPAPREMLHRREIDIRGWRREDGLYDIEAYLLDTKAHPFENEDRGTIRPGEPLHGLWLRLTVREDMEIVSAEASSDHTPYAVCPSAAPNFARLAGLRIGAGFNRAVAERVGGALGCTHLREVLGQMATVAFQTLYPIRAQREREETARILAGGGAVPKRRPAMLGSCIAYAPDSPVSLARWPWLKDAAAKDQAAE</sequence>
<evidence type="ECO:0000313" key="1">
    <source>
        <dbReference type="EMBL" id="TDH61371.1"/>
    </source>
</evidence>
<evidence type="ECO:0000313" key="2">
    <source>
        <dbReference type="Proteomes" id="UP000295096"/>
    </source>
</evidence>
<dbReference type="OrthoDB" id="6862397at2"/>
<gene>
    <name evidence="1" type="ORF">E2C06_17175</name>
</gene>
<dbReference type="EMBL" id="SMSJ01000022">
    <property type="protein sequence ID" value="TDH61371.1"/>
    <property type="molecule type" value="Genomic_DNA"/>
</dbReference>
<dbReference type="AlphaFoldDB" id="A0A4R5QFP6"/>
<accession>A0A4R5QFP6</accession>
<name>A0A4R5QFP6_9PROT</name>